<proteinExistence type="predicted"/>
<dbReference type="OrthoDB" id="10561806at2759"/>
<dbReference type="EMBL" id="BPQB01000005">
    <property type="protein sequence ID" value="GJE86967.1"/>
    <property type="molecule type" value="Genomic_DNA"/>
</dbReference>
<protein>
    <submittedName>
        <fullName evidence="1">Uncharacterized protein</fullName>
    </submittedName>
</protein>
<keyword evidence="2" id="KW-1185">Reference proteome</keyword>
<evidence type="ECO:0000313" key="2">
    <source>
        <dbReference type="Proteomes" id="UP000703269"/>
    </source>
</evidence>
<name>A0A9P3LAN4_9APHY</name>
<evidence type="ECO:0000313" key="1">
    <source>
        <dbReference type="EMBL" id="GJE86967.1"/>
    </source>
</evidence>
<accession>A0A9P3LAN4</accession>
<comment type="caution">
    <text evidence="1">The sequence shown here is derived from an EMBL/GenBank/DDBJ whole genome shotgun (WGS) entry which is preliminary data.</text>
</comment>
<dbReference type="AlphaFoldDB" id="A0A9P3LAN4"/>
<sequence length="157" mass="17212">MNGFPETLQQVPYTARNQPPITNRAPIPFQVTNTNIPGIRLSQARDRVFLQQNLLGGGQTLQIPHRAKISIRIQPLGYRLFGPQRRLPAGCTLAQLAELVALAVNDFINDVTGQAPQGGRRFGPGYLQLEDLVLVELVPVSPASYQPVLLVVPRAQS</sequence>
<organism evidence="1 2">
    <name type="scientific">Phanerochaete sordida</name>
    <dbReference type="NCBI Taxonomy" id="48140"/>
    <lineage>
        <taxon>Eukaryota</taxon>
        <taxon>Fungi</taxon>
        <taxon>Dikarya</taxon>
        <taxon>Basidiomycota</taxon>
        <taxon>Agaricomycotina</taxon>
        <taxon>Agaricomycetes</taxon>
        <taxon>Polyporales</taxon>
        <taxon>Phanerochaetaceae</taxon>
        <taxon>Phanerochaete</taxon>
    </lineage>
</organism>
<gene>
    <name evidence="1" type="ORF">PsYK624_030500</name>
</gene>
<reference evidence="1 2" key="1">
    <citation type="submission" date="2021-08" db="EMBL/GenBank/DDBJ databases">
        <title>Draft Genome Sequence of Phanerochaete sordida strain YK-624.</title>
        <authorList>
            <person name="Mori T."/>
            <person name="Dohra H."/>
            <person name="Suzuki T."/>
            <person name="Kawagishi H."/>
            <person name="Hirai H."/>
        </authorList>
    </citation>
    <scope>NUCLEOTIDE SEQUENCE [LARGE SCALE GENOMIC DNA]</scope>
    <source>
        <strain evidence="1 2">YK-624</strain>
    </source>
</reference>
<dbReference type="Proteomes" id="UP000703269">
    <property type="component" value="Unassembled WGS sequence"/>
</dbReference>